<dbReference type="Proteomes" id="UP000070452">
    <property type="component" value="Unassembled WGS sequence"/>
</dbReference>
<dbReference type="EMBL" id="LRHK01000001">
    <property type="protein sequence ID" value="KWX19186.1"/>
    <property type="molecule type" value="Genomic_DNA"/>
</dbReference>
<sequence>MGVALRVRPCIGFGAVTGFYHDVFCQDILLVKEHGQITLYLPDGKYPVMERRQNGNQHIGVMADLVKVKMVFVIVMGGLVVVQIVLQLGFQLRVGVLGGQHIAILGKVRGRRDAASGAAEHGGAGL</sequence>
<reference evidence="2 3" key="1">
    <citation type="submission" date="2016-01" db="EMBL/GenBank/DDBJ databases">
        <title>Molecular Mechanisms for transfer of large genomic segments between Enterococcus faecium strains.</title>
        <authorList>
            <person name="Garcia-Solache M.A."/>
            <person name="Lebreton F."/>
            <person name="Mclaughlin R.E."/>
            <person name="Whiteaker J.D."/>
            <person name="Gilmore M.S."/>
            <person name="Rice L.B."/>
        </authorList>
    </citation>
    <scope>NUCLEOTIDE SEQUENCE [LARGE SCALE GENOMIC DNA]</scope>
    <source>
        <strain evidence="2 3">D344RRF x C68</strain>
    </source>
</reference>
<keyword evidence="1" id="KW-1133">Transmembrane helix</keyword>
<proteinExistence type="predicted"/>
<organism evidence="2 3">
    <name type="scientific">Enterococcus faecium</name>
    <name type="common">Streptococcus faecium</name>
    <dbReference type="NCBI Taxonomy" id="1352"/>
    <lineage>
        <taxon>Bacteria</taxon>
        <taxon>Bacillati</taxon>
        <taxon>Bacillota</taxon>
        <taxon>Bacilli</taxon>
        <taxon>Lactobacillales</taxon>
        <taxon>Enterococcaceae</taxon>
        <taxon>Enterococcus</taxon>
    </lineage>
</organism>
<accession>A0A132PA24</accession>
<evidence type="ECO:0000256" key="1">
    <source>
        <dbReference type="SAM" id="Phobius"/>
    </source>
</evidence>
<name>A0A132PA24_ENTFC</name>
<evidence type="ECO:0000313" key="2">
    <source>
        <dbReference type="EMBL" id="KWX19186.1"/>
    </source>
</evidence>
<keyword evidence="1" id="KW-0472">Membrane</keyword>
<comment type="caution">
    <text evidence="2">The sequence shown here is derived from an EMBL/GenBank/DDBJ whole genome shotgun (WGS) entry which is preliminary data.</text>
</comment>
<gene>
    <name evidence="2" type="ORF">AWT83_12160</name>
</gene>
<evidence type="ECO:0000313" key="3">
    <source>
        <dbReference type="Proteomes" id="UP000070452"/>
    </source>
</evidence>
<protein>
    <submittedName>
        <fullName evidence="2">Uncharacterized protein</fullName>
    </submittedName>
</protein>
<keyword evidence="1" id="KW-0812">Transmembrane</keyword>
<dbReference type="AlphaFoldDB" id="A0A132PA24"/>
<feature type="transmembrane region" description="Helical" evidence="1">
    <location>
        <begin position="70"/>
        <end position="90"/>
    </location>
</feature>